<dbReference type="Pfam" id="PF00106">
    <property type="entry name" value="adh_short"/>
    <property type="match status" value="1"/>
</dbReference>
<dbReference type="PANTHER" id="PTHR43976">
    <property type="entry name" value="SHORT CHAIN DEHYDROGENASE"/>
    <property type="match status" value="1"/>
</dbReference>
<reference evidence="4 5" key="1">
    <citation type="submission" date="2018-10" db="EMBL/GenBank/DDBJ databases">
        <authorList>
            <person name="Li J."/>
        </authorList>
    </citation>
    <scope>NUCLEOTIDE SEQUENCE [LARGE SCALE GENOMIC DNA]</scope>
    <source>
        <strain evidence="4 5">JCM 11654</strain>
    </source>
</reference>
<dbReference type="PANTHER" id="PTHR43976:SF16">
    <property type="entry name" value="SHORT-CHAIN DEHYDROGENASE_REDUCTASE FAMILY PROTEIN"/>
    <property type="match status" value="1"/>
</dbReference>
<evidence type="ECO:0000256" key="1">
    <source>
        <dbReference type="ARBA" id="ARBA00006484"/>
    </source>
</evidence>
<dbReference type="GO" id="GO:0016491">
    <property type="term" value="F:oxidoreductase activity"/>
    <property type="evidence" value="ECO:0007669"/>
    <property type="project" value="UniProtKB-KW"/>
</dbReference>
<comment type="caution">
    <text evidence="4">The sequence shown here is derived from an EMBL/GenBank/DDBJ whole genome shotgun (WGS) entry which is preliminary data.</text>
</comment>
<dbReference type="InterPro" id="IPR036291">
    <property type="entry name" value="NAD(P)-bd_dom_sf"/>
</dbReference>
<comment type="similarity">
    <text evidence="1 3">Belongs to the short-chain dehydrogenases/reductases (SDR) family.</text>
</comment>
<dbReference type="CDD" id="cd05374">
    <property type="entry name" value="17beta-HSD-like_SDR_c"/>
    <property type="match status" value="1"/>
</dbReference>
<gene>
    <name evidence="4" type="ORF">D9V34_06865</name>
</gene>
<evidence type="ECO:0000256" key="3">
    <source>
        <dbReference type="RuleBase" id="RU000363"/>
    </source>
</evidence>
<keyword evidence="2" id="KW-0560">Oxidoreductase</keyword>
<organism evidence="4 5">
    <name type="scientific">Mycetocola lacteus</name>
    <dbReference type="NCBI Taxonomy" id="76637"/>
    <lineage>
        <taxon>Bacteria</taxon>
        <taxon>Bacillati</taxon>
        <taxon>Actinomycetota</taxon>
        <taxon>Actinomycetes</taxon>
        <taxon>Micrococcales</taxon>
        <taxon>Microbacteriaceae</taxon>
        <taxon>Mycetocola</taxon>
    </lineage>
</organism>
<dbReference type="Proteomes" id="UP000269438">
    <property type="component" value="Unassembled WGS sequence"/>
</dbReference>
<sequence length="279" mass="29189">MTSNKTWFITGAGRGFGRIWAQAALERGDRVALTLRNPAQAADLVERFPDTALALQLDVTDRAAVFAAVKAAHDHFGRLDVIVNNAGFGQMGAIEEVDEASTRANFETNVFGTLSVIQAALPLLRAQGSGHIINLSSVAGIVAVPTAGIYEGAKFAVEGISEALAAEVAQFGIRVSIVEPSGYATEFLSTNSIGSAPTMSEYDALREELAASLGEGDLGDPAASAGAILALVDAEEPPLRLMLGNLLPFVKDVYAQRIATWEAWDHVALAAHGNTGSGK</sequence>
<dbReference type="EMBL" id="RCUY01000005">
    <property type="protein sequence ID" value="RLP82960.1"/>
    <property type="molecule type" value="Genomic_DNA"/>
</dbReference>
<dbReference type="Gene3D" id="3.40.50.720">
    <property type="entry name" value="NAD(P)-binding Rossmann-like Domain"/>
    <property type="match status" value="1"/>
</dbReference>
<dbReference type="SUPFAM" id="SSF51735">
    <property type="entry name" value="NAD(P)-binding Rossmann-fold domains"/>
    <property type="match status" value="1"/>
</dbReference>
<accession>A0A3L7ATV0</accession>
<dbReference type="RefSeq" id="WP_121688098.1">
    <property type="nucleotide sequence ID" value="NZ_RCUY01000005.1"/>
</dbReference>
<evidence type="ECO:0000256" key="2">
    <source>
        <dbReference type="ARBA" id="ARBA00023002"/>
    </source>
</evidence>
<dbReference type="InterPro" id="IPR002347">
    <property type="entry name" value="SDR_fam"/>
</dbReference>
<proteinExistence type="inferred from homology"/>
<dbReference type="AlphaFoldDB" id="A0A3L7ATV0"/>
<dbReference type="OrthoDB" id="9792003at2"/>
<dbReference type="NCBIfam" id="NF006114">
    <property type="entry name" value="PRK08263.1"/>
    <property type="match status" value="1"/>
</dbReference>
<dbReference type="InterPro" id="IPR051911">
    <property type="entry name" value="SDR_oxidoreductase"/>
</dbReference>
<evidence type="ECO:0000313" key="4">
    <source>
        <dbReference type="EMBL" id="RLP82960.1"/>
    </source>
</evidence>
<dbReference type="PRINTS" id="PR00080">
    <property type="entry name" value="SDRFAMILY"/>
</dbReference>
<keyword evidence="5" id="KW-1185">Reference proteome</keyword>
<dbReference type="PRINTS" id="PR00081">
    <property type="entry name" value="GDHRDH"/>
</dbReference>
<protein>
    <submittedName>
        <fullName evidence="4">SDR family NAD(P)-dependent oxidoreductase</fullName>
    </submittedName>
</protein>
<name>A0A3L7ATV0_9MICO</name>
<evidence type="ECO:0000313" key="5">
    <source>
        <dbReference type="Proteomes" id="UP000269438"/>
    </source>
</evidence>